<dbReference type="InterPro" id="IPR003661">
    <property type="entry name" value="HisK_dim/P_dom"/>
</dbReference>
<dbReference type="Proteomes" id="UP001526426">
    <property type="component" value="Unassembled WGS sequence"/>
</dbReference>
<comment type="caution">
    <text evidence="9">The sequence shown here is derived from an EMBL/GenBank/DDBJ whole genome shotgun (WGS) entry which is preliminary data.</text>
</comment>
<dbReference type="SUPFAM" id="SSF47384">
    <property type="entry name" value="Homodimeric domain of signal transducing histidine kinase"/>
    <property type="match status" value="1"/>
</dbReference>
<dbReference type="Gene3D" id="1.10.287.130">
    <property type="match status" value="1"/>
</dbReference>
<dbReference type="SMART" id="SM01080">
    <property type="entry name" value="CHASE2"/>
    <property type="match status" value="1"/>
</dbReference>
<dbReference type="Gene3D" id="3.30.565.10">
    <property type="entry name" value="Histidine kinase-like ATPase, C-terminal domain"/>
    <property type="match status" value="1"/>
</dbReference>
<evidence type="ECO:0000256" key="3">
    <source>
        <dbReference type="ARBA" id="ARBA00022553"/>
    </source>
</evidence>
<organism evidence="9 10">
    <name type="scientific">Spirulina subsalsa FACHB-351</name>
    <dbReference type="NCBI Taxonomy" id="234711"/>
    <lineage>
        <taxon>Bacteria</taxon>
        <taxon>Bacillati</taxon>
        <taxon>Cyanobacteriota</taxon>
        <taxon>Cyanophyceae</taxon>
        <taxon>Spirulinales</taxon>
        <taxon>Spirulinaceae</taxon>
        <taxon>Spirulina</taxon>
    </lineage>
</organism>
<keyword evidence="7" id="KW-0812">Transmembrane</keyword>
<evidence type="ECO:0000256" key="1">
    <source>
        <dbReference type="ARBA" id="ARBA00000085"/>
    </source>
</evidence>
<dbReference type="InterPro" id="IPR005467">
    <property type="entry name" value="His_kinase_dom"/>
</dbReference>
<dbReference type="SMART" id="SM00387">
    <property type="entry name" value="HATPase_c"/>
    <property type="match status" value="1"/>
</dbReference>
<dbReference type="PANTHER" id="PTHR43065">
    <property type="entry name" value="SENSOR HISTIDINE KINASE"/>
    <property type="match status" value="1"/>
</dbReference>
<dbReference type="InterPro" id="IPR036890">
    <property type="entry name" value="HATPase_C_sf"/>
</dbReference>
<keyword evidence="7" id="KW-0472">Membrane</keyword>
<keyword evidence="4" id="KW-0418">Kinase</keyword>
<name>A0ABT3L241_9CYAN</name>
<dbReference type="PRINTS" id="PR00344">
    <property type="entry name" value="BCTRLSENSOR"/>
</dbReference>
<evidence type="ECO:0000256" key="2">
    <source>
        <dbReference type="ARBA" id="ARBA00012438"/>
    </source>
</evidence>
<feature type="transmembrane region" description="Helical" evidence="7">
    <location>
        <begin position="329"/>
        <end position="347"/>
    </location>
</feature>
<keyword evidence="10" id="KW-1185">Reference proteome</keyword>
<dbReference type="Pfam" id="PF05226">
    <property type="entry name" value="CHASE2"/>
    <property type="match status" value="1"/>
</dbReference>
<evidence type="ECO:0000256" key="6">
    <source>
        <dbReference type="SAM" id="Coils"/>
    </source>
</evidence>
<evidence type="ECO:0000313" key="9">
    <source>
        <dbReference type="EMBL" id="MCW6035535.1"/>
    </source>
</evidence>
<dbReference type="InterPro" id="IPR036097">
    <property type="entry name" value="HisK_dim/P_sf"/>
</dbReference>
<keyword evidence="6" id="KW-0175">Coiled coil</keyword>
<keyword evidence="4" id="KW-0808">Transferase</keyword>
<dbReference type="EC" id="2.7.13.3" evidence="2"/>
<protein>
    <recommendedName>
        <fullName evidence="2">histidine kinase</fullName>
        <ecNumber evidence="2">2.7.13.3</ecNumber>
    </recommendedName>
</protein>
<feature type="coiled-coil region" evidence="6">
    <location>
        <begin position="424"/>
        <end position="462"/>
    </location>
</feature>
<dbReference type="SUPFAM" id="SSF55874">
    <property type="entry name" value="ATPase domain of HSP90 chaperone/DNA topoisomerase II/histidine kinase"/>
    <property type="match status" value="1"/>
</dbReference>
<keyword evidence="5" id="KW-0902">Two-component regulatory system</keyword>
<feature type="domain" description="Histidine kinase" evidence="8">
    <location>
        <begin position="474"/>
        <end position="720"/>
    </location>
</feature>
<dbReference type="RefSeq" id="WP_265263232.1">
    <property type="nucleotide sequence ID" value="NZ_JAIHOM010000015.1"/>
</dbReference>
<dbReference type="EMBL" id="JAIHOM010000015">
    <property type="protein sequence ID" value="MCW6035535.1"/>
    <property type="molecule type" value="Genomic_DNA"/>
</dbReference>
<dbReference type="InterPro" id="IPR007890">
    <property type="entry name" value="CHASE2"/>
</dbReference>
<dbReference type="InterPro" id="IPR003594">
    <property type="entry name" value="HATPase_dom"/>
</dbReference>
<evidence type="ECO:0000259" key="8">
    <source>
        <dbReference type="PROSITE" id="PS50109"/>
    </source>
</evidence>
<dbReference type="PROSITE" id="PS50109">
    <property type="entry name" value="HIS_KIN"/>
    <property type="match status" value="1"/>
</dbReference>
<proteinExistence type="predicted"/>
<dbReference type="PANTHER" id="PTHR43065:SF42">
    <property type="entry name" value="TWO-COMPONENT SENSOR PPRA"/>
    <property type="match status" value="1"/>
</dbReference>
<dbReference type="CDD" id="cd00082">
    <property type="entry name" value="HisKA"/>
    <property type="match status" value="1"/>
</dbReference>
<gene>
    <name evidence="9" type="ORF">K4A83_04500</name>
</gene>
<keyword evidence="3" id="KW-0597">Phosphoprotein</keyword>
<evidence type="ECO:0000256" key="7">
    <source>
        <dbReference type="SAM" id="Phobius"/>
    </source>
</evidence>
<keyword evidence="7" id="KW-1133">Transmembrane helix</keyword>
<comment type="catalytic activity">
    <reaction evidence="1">
        <text>ATP + protein L-histidine = ADP + protein N-phospho-L-histidine.</text>
        <dbReference type="EC" id="2.7.13.3"/>
    </reaction>
</comment>
<reference evidence="9 10" key="1">
    <citation type="submission" date="2021-08" db="EMBL/GenBank/DDBJ databases">
        <title>Draft genome sequence of Spirulina subsalsa with high tolerance to salinity and hype-accumulation of phycocyanin.</title>
        <authorList>
            <person name="Pei H."/>
            <person name="Jiang L."/>
        </authorList>
    </citation>
    <scope>NUCLEOTIDE SEQUENCE [LARGE SCALE GENOMIC DNA]</scope>
    <source>
        <strain evidence="9 10">FACHB-351</strain>
    </source>
</reference>
<accession>A0ABT3L241</accession>
<evidence type="ECO:0000256" key="5">
    <source>
        <dbReference type="ARBA" id="ARBA00023012"/>
    </source>
</evidence>
<feature type="transmembrane region" description="Helical" evidence="7">
    <location>
        <begin position="20"/>
        <end position="42"/>
    </location>
</feature>
<dbReference type="InterPro" id="IPR004358">
    <property type="entry name" value="Sig_transdc_His_kin-like_C"/>
</dbReference>
<dbReference type="Pfam" id="PF02518">
    <property type="entry name" value="HATPase_c"/>
    <property type="match status" value="1"/>
</dbReference>
<feature type="transmembrane region" description="Helical" evidence="7">
    <location>
        <begin position="367"/>
        <end position="388"/>
    </location>
</feature>
<sequence length="738" mass="82555">MWHNLPQKLVKVLTPWRRVGIVTLSVTSGLLLFRYVGILQLLELWAYDQLLRLRPAEVQDNRVVIIGIEERDLQKLQRWPMSDEMLAKLVTIIREQKPRAIGLDIYRDLPVEPGHEKWVEVLQNTPELVAIRRVVGYHQGSSIAPPPSLNDVNRIGSNDLGIDIDSKIRRAFLSVSDAQGQVVLGLGFLLAGKYLEAEGISPQMLDETTIGFGPARFSPFSQNDGGYVRAEDEGYQVFINYRGIQGSFHTVSLHDVLDGRIEPNLFEDRVVLIGSTARSLKDVFFTPYSSTFIETPEMMAGVEIHANIASMIISAVLEERPIIRPLSRGVEWGILLVFSLLGTTWVCRWKSIENVEKLLITPTLSNLTLVSTGLVTSAYLLIILGIWLPFVPPLFGLYGAAITHIIWTLIDNILISQKRLLDYAANLELKVEQRTLELKLKNEELEQTLQKLQTTQKQMIAQEKLAFLGSLTAGVAHEIRNPLNFVNNFSGSSLELAEELEEELEPQYEKIEEDSVENIQDILGLFKEGLQSIAHHGQRIENIVKSMMMHAHDGKEKPEFVVFNELIADTLSLVQQSLSVKQNTVLIDFKTVYDPNIGEVQLIPKEISKAFLNIFSNACDTLRSRKLAEGEGFSPCLEVTTMDLGDRVQMTIRDNGEGIPPEIIDQIFNPFFTTKPTGEGTGLGLSLTYEAIAAIHQGEITVNSEVGVYTEFIVLLPKQGFNNPPLSEVIPDSLVVSS</sequence>
<evidence type="ECO:0000313" key="10">
    <source>
        <dbReference type="Proteomes" id="UP001526426"/>
    </source>
</evidence>
<evidence type="ECO:0000256" key="4">
    <source>
        <dbReference type="ARBA" id="ARBA00022777"/>
    </source>
</evidence>